<keyword evidence="1" id="KW-0596">Phosphopantetheine</keyword>
<proteinExistence type="predicted"/>
<gene>
    <name evidence="4" type="ORF">C8E97_4297</name>
</gene>
<protein>
    <submittedName>
        <fullName evidence="4">Act minimal PKS acyl carrier protein</fullName>
    </submittedName>
</protein>
<reference evidence="4 5" key="1">
    <citation type="submission" date="2018-10" db="EMBL/GenBank/DDBJ databases">
        <title>Sequencing the genomes of 1000 actinobacteria strains.</title>
        <authorList>
            <person name="Klenk H.-P."/>
        </authorList>
    </citation>
    <scope>NUCLEOTIDE SEQUENCE [LARGE SCALE GENOMIC DNA]</scope>
    <source>
        <strain evidence="4 5">DSM 43800</strain>
    </source>
</reference>
<dbReference type="EMBL" id="RBXO01000001">
    <property type="protein sequence ID" value="RKT55616.1"/>
    <property type="molecule type" value="Genomic_DNA"/>
</dbReference>
<organism evidence="4 5">
    <name type="scientific">Saccharothrix australiensis</name>
    <dbReference type="NCBI Taxonomy" id="2072"/>
    <lineage>
        <taxon>Bacteria</taxon>
        <taxon>Bacillati</taxon>
        <taxon>Actinomycetota</taxon>
        <taxon>Actinomycetes</taxon>
        <taxon>Pseudonocardiales</taxon>
        <taxon>Pseudonocardiaceae</taxon>
        <taxon>Saccharothrix</taxon>
    </lineage>
</organism>
<keyword evidence="5" id="KW-1185">Reference proteome</keyword>
<dbReference type="InterPro" id="IPR006162">
    <property type="entry name" value="Ppantetheine_attach_site"/>
</dbReference>
<keyword evidence="2" id="KW-0597">Phosphoprotein</keyword>
<dbReference type="Proteomes" id="UP000282084">
    <property type="component" value="Unassembled WGS sequence"/>
</dbReference>
<dbReference type="InterPro" id="IPR009081">
    <property type="entry name" value="PP-bd_ACP"/>
</dbReference>
<dbReference type="PROSITE" id="PS00012">
    <property type="entry name" value="PHOSPHOPANTETHEINE"/>
    <property type="match status" value="1"/>
</dbReference>
<dbReference type="SUPFAM" id="SSF47336">
    <property type="entry name" value="ACP-like"/>
    <property type="match status" value="1"/>
</dbReference>
<sequence length="85" mass="8975">MKDFTMADLLRIMRECAGEDEAVDLGGDVGETDFADLGYDSLAILETAAAIGREFGVALPEEDIAGVRRPAEFVALVAARRAGTA</sequence>
<dbReference type="InterPro" id="IPR036736">
    <property type="entry name" value="ACP-like_sf"/>
</dbReference>
<accession>A0A495W1W3</accession>
<dbReference type="RefSeq" id="WP_121007292.1">
    <property type="nucleotide sequence ID" value="NZ_RBXO01000001.1"/>
</dbReference>
<dbReference type="OrthoDB" id="3537906at2"/>
<evidence type="ECO:0000259" key="3">
    <source>
        <dbReference type="PROSITE" id="PS50075"/>
    </source>
</evidence>
<name>A0A495W1W3_9PSEU</name>
<comment type="caution">
    <text evidence="4">The sequence shown here is derived from an EMBL/GenBank/DDBJ whole genome shotgun (WGS) entry which is preliminary data.</text>
</comment>
<evidence type="ECO:0000256" key="2">
    <source>
        <dbReference type="ARBA" id="ARBA00022553"/>
    </source>
</evidence>
<dbReference type="PROSITE" id="PS50075">
    <property type="entry name" value="CARRIER"/>
    <property type="match status" value="1"/>
</dbReference>
<dbReference type="Pfam" id="PF00550">
    <property type="entry name" value="PP-binding"/>
    <property type="match status" value="1"/>
</dbReference>
<dbReference type="Gene3D" id="1.10.1200.10">
    <property type="entry name" value="ACP-like"/>
    <property type="match status" value="1"/>
</dbReference>
<evidence type="ECO:0000313" key="4">
    <source>
        <dbReference type="EMBL" id="RKT55616.1"/>
    </source>
</evidence>
<dbReference type="AlphaFoldDB" id="A0A495W1W3"/>
<feature type="domain" description="Carrier" evidence="3">
    <location>
        <begin position="3"/>
        <end position="81"/>
    </location>
</feature>
<evidence type="ECO:0000313" key="5">
    <source>
        <dbReference type="Proteomes" id="UP000282084"/>
    </source>
</evidence>
<evidence type="ECO:0000256" key="1">
    <source>
        <dbReference type="ARBA" id="ARBA00022450"/>
    </source>
</evidence>